<feature type="compositionally biased region" description="Basic and acidic residues" evidence="1">
    <location>
        <begin position="68"/>
        <end position="82"/>
    </location>
</feature>
<feature type="compositionally biased region" description="Low complexity" evidence="1">
    <location>
        <begin position="546"/>
        <end position="557"/>
    </location>
</feature>
<proteinExistence type="predicted"/>
<protein>
    <submittedName>
        <fullName evidence="2">Uncharacterized protein</fullName>
    </submittedName>
</protein>
<sequence>MSQMLVPYNNAMRLGQGFNSYTQQICLDHAVLECEPPKQAHLHPKPKFNQNLGNDGDSAALINSPSDDGSHDDKSTSTKHGDALSVAAKPEIVTYSSRFVDKLSDVTDSMNVSGSLSIKTATIGGKANGSYIDSDEFKSSDINLHLQVKATNQVLEADEHCIFNKIAGVEAHQFPEVYGVVPLAIAGNALDCFISGSLTSRPGLEGELSTPTLSGKVEAEFSLNSSKLTKETETTINVYWSGGGSIKDPTKDWTITTLKAAAAAFPERVAVMPQRMYSLASVQPLPKNQTDAKKFNPNPVARAAITTTDSDGTKRQAVAVQDEGNNSVGGNNDEQPPKPTQFPIFSPTFAGLIQARKVCRFEMAKIVNEVDLVAKDPKLSTDMRRDAYFLHPLVFEQLLPDPNAALLLGYVAPVEEPDALLPVFLLESPIENHDLKLQRLIQKVAWKAPDYILQGCAGVRLEREVRSQATLINDLEDLDGTFRPSQIAVWSVDHVVHGLKITYAKGSQKTHGTCDGAASHTWTLGPDGSEIIDEPEEEKEEEKETTTTASGTPPTIIKTHNWTRPEDDAQWSLRGFFTFTHASGSTPQTTNEKPIPVLTTLGVVWGKDTFAPLPSASLSSPICKSFLGLSPLLQSSIHKFKALDNYKGYADKFLLGKSVSATSATSSSPANPDDVPDVKIKCFNVLDDIDIHWTLRSIAFASKNGKLAGLRVTYANGQVRTHGTFENEAWKCEVGPQMPLIVAKLIAGKTNDKGEGFVNTVEFIRGEAETLRQPAWPLDVSTLRYLGEAGSTREDYVFVALFR</sequence>
<evidence type="ECO:0000313" key="3">
    <source>
        <dbReference type="Proteomes" id="UP001285441"/>
    </source>
</evidence>
<dbReference type="EMBL" id="JAULSW010000011">
    <property type="protein sequence ID" value="KAK3367762.1"/>
    <property type="molecule type" value="Genomic_DNA"/>
</dbReference>
<feature type="region of interest" description="Disordered" evidence="1">
    <location>
        <begin position="510"/>
        <end position="560"/>
    </location>
</feature>
<accession>A0AAE0K190</accession>
<organism evidence="2 3">
    <name type="scientific">Podospora didyma</name>
    <dbReference type="NCBI Taxonomy" id="330526"/>
    <lineage>
        <taxon>Eukaryota</taxon>
        <taxon>Fungi</taxon>
        <taxon>Dikarya</taxon>
        <taxon>Ascomycota</taxon>
        <taxon>Pezizomycotina</taxon>
        <taxon>Sordariomycetes</taxon>
        <taxon>Sordariomycetidae</taxon>
        <taxon>Sordariales</taxon>
        <taxon>Podosporaceae</taxon>
        <taxon>Podospora</taxon>
    </lineage>
</organism>
<keyword evidence="3" id="KW-1185">Reference proteome</keyword>
<comment type="caution">
    <text evidence="2">The sequence shown here is derived from an EMBL/GenBank/DDBJ whole genome shotgun (WGS) entry which is preliminary data.</text>
</comment>
<dbReference type="AlphaFoldDB" id="A0AAE0K190"/>
<evidence type="ECO:0000256" key="1">
    <source>
        <dbReference type="SAM" id="MobiDB-lite"/>
    </source>
</evidence>
<gene>
    <name evidence="2" type="ORF">B0H63DRAFT_565665</name>
</gene>
<name>A0AAE0K190_9PEZI</name>
<reference evidence="2" key="2">
    <citation type="submission" date="2023-06" db="EMBL/GenBank/DDBJ databases">
        <authorList>
            <consortium name="Lawrence Berkeley National Laboratory"/>
            <person name="Haridas S."/>
            <person name="Hensen N."/>
            <person name="Bonometti L."/>
            <person name="Westerberg I."/>
            <person name="Brannstrom I.O."/>
            <person name="Guillou S."/>
            <person name="Cros-Aarteil S."/>
            <person name="Calhoun S."/>
            <person name="Kuo A."/>
            <person name="Mondo S."/>
            <person name="Pangilinan J."/>
            <person name="Riley R."/>
            <person name="LaButti K."/>
            <person name="Andreopoulos B."/>
            <person name="Lipzen A."/>
            <person name="Chen C."/>
            <person name="Yanf M."/>
            <person name="Daum C."/>
            <person name="Ng V."/>
            <person name="Clum A."/>
            <person name="Steindorff A."/>
            <person name="Ohm R."/>
            <person name="Martin F."/>
            <person name="Silar P."/>
            <person name="Natvig D."/>
            <person name="Lalanne C."/>
            <person name="Gautier V."/>
            <person name="Ament-velasquez S.L."/>
            <person name="Kruys A."/>
            <person name="Hutchinson M.I."/>
            <person name="Powell A.J."/>
            <person name="Barry K."/>
            <person name="Miller A.N."/>
            <person name="Grigoriev I.V."/>
            <person name="Debuchy R."/>
            <person name="Gladieux P."/>
            <person name="Thoren M.H."/>
            <person name="Johannesson H."/>
        </authorList>
    </citation>
    <scope>NUCLEOTIDE SEQUENCE</scope>
    <source>
        <strain evidence="2">CBS 232.78</strain>
    </source>
</reference>
<evidence type="ECO:0000313" key="2">
    <source>
        <dbReference type="EMBL" id="KAK3367762.1"/>
    </source>
</evidence>
<dbReference type="Proteomes" id="UP001285441">
    <property type="component" value="Unassembled WGS sequence"/>
</dbReference>
<feature type="region of interest" description="Disordered" evidence="1">
    <location>
        <begin position="38"/>
        <end position="83"/>
    </location>
</feature>
<reference evidence="2" key="1">
    <citation type="journal article" date="2023" name="Mol. Phylogenet. Evol.">
        <title>Genome-scale phylogeny and comparative genomics of the fungal order Sordariales.</title>
        <authorList>
            <person name="Hensen N."/>
            <person name="Bonometti L."/>
            <person name="Westerberg I."/>
            <person name="Brannstrom I.O."/>
            <person name="Guillou S."/>
            <person name="Cros-Aarteil S."/>
            <person name="Calhoun S."/>
            <person name="Haridas S."/>
            <person name="Kuo A."/>
            <person name="Mondo S."/>
            <person name="Pangilinan J."/>
            <person name="Riley R."/>
            <person name="LaButti K."/>
            <person name="Andreopoulos B."/>
            <person name="Lipzen A."/>
            <person name="Chen C."/>
            <person name="Yan M."/>
            <person name="Daum C."/>
            <person name="Ng V."/>
            <person name="Clum A."/>
            <person name="Steindorff A."/>
            <person name="Ohm R.A."/>
            <person name="Martin F."/>
            <person name="Silar P."/>
            <person name="Natvig D.O."/>
            <person name="Lalanne C."/>
            <person name="Gautier V."/>
            <person name="Ament-Velasquez S.L."/>
            <person name="Kruys A."/>
            <person name="Hutchinson M.I."/>
            <person name="Powell A.J."/>
            <person name="Barry K."/>
            <person name="Miller A.N."/>
            <person name="Grigoriev I.V."/>
            <person name="Debuchy R."/>
            <person name="Gladieux P."/>
            <person name="Hiltunen Thoren M."/>
            <person name="Johannesson H."/>
        </authorList>
    </citation>
    <scope>NUCLEOTIDE SEQUENCE</scope>
    <source>
        <strain evidence="2">CBS 232.78</strain>
    </source>
</reference>
<feature type="compositionally biased region" description="Acidic residues" evidence="1">
    <location>
        <begin position="530"/>
        <end position="543"/>
    </location>
</feature>